<protein>
    <submittedName>
        <fullName evidence="4">TetR/AcrR family transcriptional regulator</fullName>
    </submittedName>
</protein>
<dbReference type="SUPFAM" id="SSF48498">
    <property type="entry name" value="Tetracyclin repressor-like, C-terminal domain"/>
    <property type="match status" value="1"/>
</dbReference>
<dbReference type="Proteomes" id="UP000606600">
    <property type="component" value="Unassembled WGS sequence"/>
</dbReference>
<dbReference type="RefSeq" id="WP_191191931.1">
    <property type="nucleotide sequence ID" value="NZ_JACWMY010000018.1"/>
</dbReference>
<evidence type="ECO:0000313" key="4">
    <source>
        <dbReference type="EMBL" id="MBD1367297.1"/>
    </source>
</evidence>
<dbReference type="InterPro" id="IPR001647">
    <property type="entry name" value="HTH_TetR"/>
</dbReference>
<name>A0ABR7X044_9SPHI</name>
<accession>A0ABR7X044</accession>
<reference evidence="4 5" key="1">
    <citation type="submission" date="2020-09" db="EMBL/GenBank/DDBJ databases">
        <title>Novel species of Mucilaginibacter isolated from a glacier on the Tibetan Plateau.</title>
        <authorList>
            <person name="Liu Q."/>
            <person name="Xin Y.-H."/>
        </authorList>
    </citation>
    <scope>NUCLEOTIDE SEQUENCE [LARGE SCALE GENOMIC DNA]</scope>
    <source>
        <strain evidence="4 5">ZT4R22</strain>
    </source>
</reference>
<organism evidence="4 5">
    <name type="scientific">Mucilaginibacter pankratovii</name>
    <dbReference type="NCBI Taxonomy" id="2772110"/>
    <lineage>
        <taxon>Bacteria</taxon>
        <taxon>Pseudomonadati</taxon>
        <taxon>Bacteroidota</taxon>
        <taxon>Sphingobacteriia</taxon>
        <taxon>Sphingobacteriales</taxon>
        <taxon>Sphingobacteriaceae</taxon>
        <taxon>Mucilaginibacter</taxon>
    </lineage>
</organism>
<gene>
    <name evidence="4" type="ORF">IDJ77_26025</name>
</gene>
<evidence type="ECO:0000313" key="5">
    <source>
        <dbReference type="Proteomes" id="UP000606600"/>
    </source>
</evidence>
<sequence>MSQEERIIKGALDLFLQAGIKSVTMDDIARHLGMSKKTIYQFFGDKNELVVALVKSRLQEDEREMNAIMESSANVIEEMIKMMKCSEEILSRVNPIVFHDMQKYHPEAWQEFQRFKAEVIIKKLEELLLKGINQGFIRNDIDVKILATMRVNQVEMGFNTQIFPIGHFNSWKVQVQLLEHFNYGICTIKGHELLDKYKEQNISN</sequence>
<evidence type="ECO:0000256" key="1">
    <source>
        <dbReference type="ARBA" id="ARBA00023125"/>
    </source>
</evidence>
<dbReference type="PANTHER" id="PTHR43479">
    <property type="entry name" value="ACREF/ENVCD OPERON REPRESSOR-RELATED"/>
    <property type="match status" value="1"/>
</dbReference>
<dbReference type="SUPFAM" id="SSF46689">
    <property type="entry name" value="Homeodomain-like"/>
    <property type="match status" value="1"/>
</dbReference>
<comment type="caution">
    <text evidence="4">The sequence shown here is derived from an EMBL/GenBank/DDBJ whole genome shotgun (WGS) entry which is preliminary data.</text>
</comment>
<dbReference type="InterPro" id="IPR050624">
    <property type="entry name" value="HTH-type_Tx_Regulator"/>
</dbReference>
<keyword evidence="5" id="KW-1185">Reference proteome</keyword>
<dbReference type="EMBL" id="JACWMY010000018">
    <property type="protein sequence ID" value="MBD1367297.1"/>
    <property type="molecule type" value="Genomic_DNA"/>
</dbReference>
<keyword evidence="1 2" id="KW-0238">DNA-binding</keyword>
<feature type="DNA-binding region" description="H-T-H motif" evidence="2">
    <location>
        <begin position="24"/>
        <end position="43"/>
    </location>
</feature>
<dbReference type="Gene3D" id="1.10.357.10">
    <property type="entry name" value="Tetracycline Repressor, domain 2"/>
    <property type="match status" value="1"/>
</dbReference>
<dbReference type="PROSITE" id="PS50977">
    <property type="entry name" value="HTH_TETR_2"/>
    <property type="match status" value="1"/>
</dbReference>
<dbReference type="InterPro" id="IPR036271">
    <property type="entry name" value="Tet_transcr_reg_TetR-rel_C_sf"/>
</dbReference>
<evidence type="ECO:0000256" key="2">
    <source>
        <dbReference type="PROSITE-ProRule" id="PRU00335"/>
    </source>
</evidence>
<proteinExistence type="predicted"/>
<feature type="domain" description="HTH tetR-type" evidence="3">
    <location>
        <begin position="1"/>
        <end position="61"/>
    </location>
</feature>
<dbReference type="Gene3D" id="1.10.10.60">
    <property type="entry name" value="Homeodomain-like"/>
    <property type="match status" value="1"/>
</dbReference>
<dbReference type="InterPro" id="IPR009057">
    <property type="entry name" value="Homeodomain-like_sf"/>
</dbReference>
<dbReference type="PANTHER" id="PTHR43479:SF11">
    <property type="entry name" value="ACREF_ENVCD OPERON REPRESSOR-RELATED"/>
    <property type="match status" value="1"/>
</dbReference>
<evidence type="ECO:0000259" key="3">
    <source>
        <dbReference type="PROSITE" id="PS50977"/>
    </source>
</evidence>
<dbReference type="Pfam" id="PF00440">
    <property type="entry name" value="TetR_N"/>
    <property type="match status" value="1"/>
</dbReference>
<dbReference type="PRINTS" id="PR00455">
    <property type="entry name" value="HTHTETR"/>
</dbReference>